<dbReference type="SUPFAM" id="SSF47406">
    <property type="entry name" value="SinR repressor dimerisation domain-like"/>
    <property type="match status" value="1"/>
</dbReference>
<protein>
    <recommendedName>
        <fullName evidence="1">Sin domain-containing protein</fullName>
    </recommendedName>
</protein>
<comment type="caution">
    <text evidence="2">The sequence shown here is derived from an EMBL/GenBank/DDBJ whole genome shotgun (WGS) entry which is preliminary data.</text>
</comment>
<evidence type="ECO:0000313" key="3">
    <source>
        <dbReference type="Proteomes" id="UP000531594"/>
    </source>
</evidence>
<dbReference type="EMBL" id="JACHGK010000038">
    <property type="protein sequence ID" value="MBB6447964.1"/>
    <property type="molecule type" value="Genomic_DNA"/>
</dbReference>
<organism evidence="2 3">
    <name type="scientific">Bacillus benzoevorans</name>
    <dbReference type="NCBI Taxonomy" id="1456"/>
    <lineage>
        <taxon>Bacteria</taxon>
        <taxon>Bacillati</taxon>
        <taxon>Bacillota</taxon>
        <taxon>Bacilli</taxon>
        <taxon>Bacillales</taxon>
        <taxon>Bacillaceae</taxon>
        <taxon>Bacillus</taxon>
    </lineage>
</organism>
<dbReference type="RefSeq" id="WP_184530392.1">
    <property type="nucleotide sequence ID" value="NZ_JACHGK010000038.1"/>
</dbReference>
<name>A0A7X0HW51_9BACI</name>
<evidence type="ECO:0000259" key="1">
    <source>
        <dbReference type="PROSITE" id="PS51500"/>
    </source>
</evidence>
<dbReference type="GO" id="GO:0006355">
    <property type="term" value="P:regulation of DNA-templated transcription"/>
    <property type="evidence" value="ECO:0007669"/>
    <property type="project" value="InterPro"/>
</dbReference>
<reference evidence="2 3" key="1">
    <citation type="submission" date="2020-08" db="EMBL/GenBank/DDBJ databases">
        <title>Genomic Encyclopedia of Type Strains, Phase IV (KMG-IV): sequencing the most valuable type-strain genomes for metagenomic binning, comparative biology and taxonomic classification.</title>
        <authorList>
            <person name="Goeker M."/>
        </authorList>
    </citation>
    <scope>NUCLEOTIDE SEQUENCE [LARGE SCALE GENOMIC DNA]</scope>
    <source>
        <strain evidence="2 3">DSM 5391</strain>
    </source>
</reference>
<dbReference type="AlphaFoldDB" id="A0A7X0HW51"/>
<dbReference type="InterPro" id="IPR010981">
    <property type="entry name" value="SinR/SinI_dimer_dom"/>
</dbReference>
<sequence length="42" mass="5067">MGNLQWNDLDQEWIQLLEELVESDITKEEFRAFLDNKKAEKV</sequence>
<dbReference type="InterPro" id="IPR036281">
    <property type="entry name" value="SinR/SinI_dimer_dom_sf"/>
</dbReference>
<proteinExistence type="predicted"/>
<dbReference type="Proteomes" id="UP000531594">
    <property type="component" value="Unassembled WGS sequence"/>
</dbReference>
<feature type="domain" description="Sin" evidence="1">
    <location>
        <begin position="1"/>
        <end position="38"/>
    </location>
</feature>
<evidence type="ECO:0000313" key="2">
    <source>
        <dbReference type="EMBL" id="MBB6447964.1"/>
    </source>
</evidence>
<accession>A0A7X0HW51</accession>
<dbReference type="GO" id="GO:0046983">
    <property type="term" value="F:protein dimerization activity"/>
    <property type="evidence" value="ECO:0007669"/>
    <property type="project" value="InterPro"/>
</dbReference>
<dbReference type="PROSITE" id="PS51500">
    <property type="entry name" value="SIN"/>
    <property type="match status" value="1"/>
</dbReference>
<gene>
    <name evidence="2" type="ORF">HNR53_004689</name>
</gene>
<keyword evidence="3" id="KW-1185">Reference proteome</keyword>